<evidence type="ECO:0000256" key="1">
    <source>
        <dbReference type="ARBA" id="ARBA00004123"/>
    </source>
</evidence>
<dbReference type="PANTHER" id="PTHR12446">
    <property type="entry name" value="TESMIN/TSO1-RELATED"/>
    <property type="match status" value="1"/>
</dbReference>
<comment type="similarity">
    <text evidence="2">Belongs to the lin-54 family.</text>
</comment>
<dbReference type="SMART" id="SM01114">
    <property type="entry name" value="CXC"/>
    <property type="match status" value="2"/>
</dbReference>
<evidence type="ECO:0000256" key="3">
    <source>
        <dbReference type="ARBA" id="ARBA00023242"/>
    </source>
</evidence>
<dbReference type="Ensembl" id="ENSEBUT00000017388.1">
    <property type="protein sequence ID" value="ENSEBUP00000016812.1"/>
    <property type="gene ID" value="ENSEBUG00000010549.1"/>
</dbReference>
<dbReference type="PROSITE" id="PS51634">
    <property type="entry name" value="CRC"/>
    <property type="match status" value="1"/>
</dbReference>
<sequence length="825" mass="87028">MAAREVRPTGGGGERRAILNNVHLIGSRRTSRRRLEGRGAALEGGIDRRLDRGVLWYERDMKADQMEQEKEGEEGLHDVPCVNGPELVGGLKSEAAQTFPQGLASADLTAQGGLLPVATCQQPQQQRTLRPSFSSGENALVTLPAKSLETLGASGGDLRKEGQQQPLFFTVPGPRKPTEAVPESSASSESQGQPLLVAVQTVGGQGAERRLLMTVPSKVAPAGGDVKTGVVSKVSAVTAGPVGRQQGVRLVPVVGGTNDASRATGAASSSTPITAVPVTRMVTMPGMGPVLAKFIFKPVSGNRPSGRPQDTPGTPSTPTKTLTLSQLSLVSSPGRPPGPAKIAISPLKSPAKVTVVPIATAGSSPQKRLLTALPQPLVPSTLLSAQPPTSTVSEALSLASSVSATSSSVQTLAQVCPVPGGLKTLSVPVSGAPPLHQITVPGSKFQYIRLVQPSLAGKVVGGQIVRPTVPIAPASRQVTPGSAVLSSQILPSQGVSTTQQQQAPSQPTSIAMAFTSGQSAPQRLIMPASSVPSVRPTLARLPPGTLISTAPGSSRVVHAMLPTQLFPQLQQSTTTAKHQVPVPVIPAQNRIPVNGITATEALSRTRKPCNCTKSQCLKLYCECFSNGEFCSTCNCRNCFNNLAHEVERQRAIKSCLGRNPEAFRPKIGKGKEGEAERRHNKGCHCKRSGCLKNYCECYEAKIMCSSMCKCVGCKNMEDSQERKTLMHLADAAEVRVQQQAAARTKLSQISDLPARTPHIPGTQRLPFSFVTREVAEATCGCLMAQAEEAERRGLPPEASERLVLEEFQRCLLHIIQAAGKVRGKR</sequence>
<dbReference type="InterPro" id="IPR033467">
    <property type="entry name" value="Tesmin/TSO1-like_CXC"/>
</dbReference>
<reference evidence="6" key="1">
    <citation type="submission" date="2025-08" db="UniProtKB">
        <authorList>
            <consortium name="Ensembl"/>
        </authorList>
    </citation>
    <scope>IDENTIFICATION</scope>
</reference>
<dbReference type="PANTHER" id="PTHR12446:SF34">
    <property type="entry name" value="PROTEIN LIN-54 HOMOLOG"/>
    <property type="match status" value="1"/>
</dbReference>
<evidence type="ECO:0000313" key="7">
    <source>
        <dbReference type="Proteomes" id="UP000694388"/>
    </source>
</evidence>
<feature type="compositionally biased region" description="Low complexity" evidence="4">
    <location>
        <begin position="311"/>
        <end position="320"/>
    </location>
</feature>
<dbReference type="Pfam" id="PF03638">
    <property type="entry name" value="TCR"/>
    <property type="match status" value="2"/>
</dbReference>
<evidence type="ECO:0000259" key="5">
    <source>
        <dbReference type="PROSITE" id="PS51634"/>
    </source>
</evidence>
<dbReference type="InterPro" id="IPR028307">
    <property type="entry name" value="Lin-54_fam"/>
</dbReference>
<name>A0A8C4QLQ5_EPTBU</name>
<dbReference type="GO" id="GO:0005634">
    <property type="term" value="C:nucleus"/>
    <property type="evidence" value="ECO:0007669"/>
    <property type="project" value="UniProtKB-SubCell"/>
</dbReference>
<dbReference type="Proteomes" id="UP000694388">
    <property type="component" value="Unplaced"/>
</dbReference>
<feature type="domain" description="CRC" evidence="5">
    <location>
        <begin position="605"/>
        <end position="718"/>
    </location>
</feature>
<dbReference type="InterPro" id="IPR005172">
    <property type="entry name" value="CRC"/>
</dbReference>
<keyword evidence="7" id="KW-1185">Reference proteome</keyword>
<evidence type="ECO:0000256" key="2">
    <source>
        <dbReference type="ARBA" id="ARBA00007267"/>
    </source>
</evidence>
<feature type="region of interest" description="Disordered" evidence="4">
    <location>
        <begin position="298"/>
        <end position="320"/>
    </location>
</feature>
<dbReference type="AlphaFoldDB" id="A0A8C4QLQ5"/>
<evidence type="ECO:0000313" key="6">
    <source>
        <dbReference type="Ensembl" id="ENSEBUP00000016812.1"/>
    </source>
</evidence>
<dbReference type="GeneTree" id="ENSGT00940000155881"/>
<organism evidence="6 7">
    <name type="scientific">Eptatretus burgeri</name>
    <name type="common">Inshore hagfish</name>
    <dbReference type="NCBI Taxonomy" id="7764"/>
    <lineage>
        <taxon>Eukaryota</taxon>
        <taxon>Metazoa</taxon>
        <taxon>Chordata</taxon>
        <taxon>Craniata</taxon>
        <taxon>Vertebrata</taxon>
        <taxon>Cyclostomata</taxon>
        <taxon>Myxini</taxon>
        <taxon>Myxiniformes</taxon>
        <taxon>Myxinidae</taxon>
        <taxon>Eptatretinae</taxon>
        <taxon>Eptatretus</taxon>
    </lineage>
</organism>
<protein>
    <recommendedName>
        <fullName evidence="5">CRC domain-containing protein</fullName>
    </recommendedName>
</protein>
<keyword evidence="3" id="KW-0539">Nucleus</keyword>
<evidence type="ECO:0000256" key="4">
    <source>
        <dbReference type="SAM" id="MobiDB-lite"/>
    </source>
</evidence>
<accession>A0A8C4QLQ5</accession>
<reference evidence="6" key="2">
    <citation type="submission" date="2025-09" db="UniProtKB">
        <authorList>
            <consortium name="Ensembl"/>
        </authorList>
    </citation>
    <scope>IDENTIFICATION</scope>
</reference>
<feature type="region of interest" description="Disordered" evidence="4">
    <location>
        <begin position="168"/>
        <end position="194"/>
    </location>
</feature>
<proteinExistence type="inferred from homology"/>
<dbReference type="GO" id="GO:0006355">
    <property type="term" value="P:regulation of DNA-templated transcription"/>
    <property type="evidence" value="ECO:0007669"/>
    <property type="project" value="TreeGrafter"/>
</dbReference>
<comment type="subcellular location">
    <subcellularLocation>
        <location evidence="1">Nucleus</location>
    </subcellularLocation>
</comment>